<feature type="transmembrane region" description="Helical" evidence="2">
    <location>
        <begin position="20"/>
        <end position="37"/>
    </location>
</feature>
<dbReference type="eggNOG" id="ENOG5033Q00">
    <property type="taxonomic scope" value="Bacteria"/>
</dbReference>
<feature type="compositionally biased region" description="Pro residues" evidence="1">
    <location>
        <begin position="473"/>
        <end position="488"/>
    </location>
</feature>
<evidence type="ECO:0000256" key="2">
    <source>
        <dbReference type="SAM" id="Phobius"/>
    </source>
</evidence>
<evidence type="ECO:0000313" key="4">
    <source>
        <dbReference type="Proteomes" id="UP000001422"/>
    </source>
</evidence>
<sequence>MKDQTKAGQGRKRFRLRKRWLVLASPFLVLGGLIALAPDAPQQEQVAETSRIEQESRRDGEPFHYIPDDEVYALDLDPRRVRFGLLEGWDREQDAFEDIAALAYVSGPMYERHVDNGGREITVPLGDLKFGSRVWKGRNRTASRQRAFIAIRHSGGVDFSYGELTDAHIRTYDTFIGGLHSLYNDLEEPPESYKGAYSISMGQRIRYYLPRIRMVMGLREDGYLEVLMSRDGLTLEQSKDLARRRGYLAAYMPDHASKSRFIIPGVKGFTEEDANWISGGATSFVHVPYMLRLSTRQTPLRGDLIADFTPRLTGDESCAGAMDCLQAFGNHMADRALAGLNRVMEQGVEPIARMIWAPSNPVKPDVDQVPDPVSDLDRSPLREPPITADPLVLLEPPASLELEAEPTVQDLGDDGVEFFAPKVLLPPDLPPPVLLDMPSLDAPPLPELESGLGRDDVLDEEIVLDQSDGVEEAPPPPELPPLNPPPLPVDRFNQ</sequence>
<dbReference type="RefSeq" id="WP_011127634.1">
    <property type="nucleotide sequence ID" value="NC_005070.1"/>
</dbReference>
<keyword evidence="4" id="KW-1185">Reference proteome</keyword>
<dbReference type="HOGENOM" id="CLU_593031_0_0_3"/>
<feature type="region of interest" description="Disordered" evidence="1">
    <location>
        <begin position="439"/>
        <end position="494"/>
    </location>
</feature>
<accession>Q7U855</accession>
<evidence type="ECO:0000256" key="1">
    <source>
        <dbReference type="SAM" id="MobiDB-lite"/>
    </source>
</evidence>
<feature type="compositionally biased region" description="Acidic residues" evidence="1">
    <location>
        <begin position="457"/>
        <end position="471"/>
    </location>
</feature>
<keyword evidence="2" id="KW-0472">Membrane</keyword>
<organism evidence="3 4">
    <name type="scientific">Parasynechococcus marenigrum (strain WH8102)</name>
    <dbReference type="NCBI Taxonomy" id="84588"/>
    <lineage>
        <taxon>Bacteria</taxon>
        <taxon>Bacillati</taxon>
        <taxon>Cyanobacteriota</taxon>
        <taxon>Cyanophyceae</taxon>
        <taxon>Synechococcales</taxon>
        <taxon>Prochlorococcaceae</taxon>
        <taxon>Parasynechococcus</taxon>
        <taxon>Parasynechococcus marenigrum</taxon>
    </lineage>
</organism>
<name>Q7U855_PARMW</name>
<keyword evidence="2" id="KW-0812">Transmembrane</keyword>
<dbReference type="AlphaFoldDB" id="Q7U855"/>
<protein>
    <recommendedName>
        <fullName evidence="5">Proline-rich region</fullName>
    </recommendedName>
</protein>
<dbReference type="EMBL" id="BX569691">
    <property type="protein sequence ID" value="CAE07284.1"/>
    <property type="molecule type" value="Genomic_DNA"/>
</dbReference>
<evidence type="ECO:0000313" key="3">
    <source>
        <dbReference type="EMBL" id="CAE07284.1"/>
    </source>
</evidence>
<gene>
    <name evidence="3" type="ordered locus">SYNW0769</name>
</gene>
<dbReference type="KEGG" id="syw:SYNW0769"/>
<evidence type="ECO:0008006" key="5">
    <source>
        <dbReference type="Google" id="ProtNLM"/>
    </source>
</evidence>
<proteinExistence type="predicted"/>
<dbReference type="Proteomes" id="UP000001422">
    <property type="component" value="Chromosome"/>
</dbReference>
<feature type="region of interest" description="Disordered" evidence="1">
    <location>
        <begin position="362"/>
        <end position="386"/>
    </location>
</feature>
<reference evidence="3 4" key="1">
    <citation type="journal article" date="2003" name="Nature">
        <title>The genome of a motile marine Synechococcus.</title>
        <authorList>
            <person name="Palenik B."/>
            <person name="Brahamsha B."/>
            <person name="Larimer F."/>
            <person name="Land M."/>
            <person name="Hauser L."/>
            <person name="Chain P."/>
            <person name="Lamerdin J."/>
            <person name="Regala W."/>
            <person name="Allen E.A."/>
            <person name="McCarren J."/>
            <person name="Paulsen I."/>
            <person name="Dufresne A."/>
            <person name="Partensky F."/>
            <person name="Webb E."/>
            <person name="Waterbury J."/>
        </authorList>
    </citation>
    <scope>NUCLEOTIDE SEQUENCE [LARGE SCALE GENOMIC DNA]</scope>
    <source>
        <strain evidence="3 4">WH8102</strain>
    </source>
</reference>
<keyword evidence="2" id="KW-1133">Transmembrane helix</keyword>